<keyword evidence="6 9" id="KW-1133">Transmembrane helix</keyword>
<comment type="subcellular location">
    <subcellularLocation>
        <location evidence="1">Cell membrane</location>
        <topology evidence="1">Multi-pass membrane protein</topology>
    </subcellularLocation>
</comment>
<evidence type="ECO:0000256" key="8">
    <source>
        <dbReference type="ARBA" id="ARBA00023136"/>
    </source>
</evidence>
<dbReference type="AlphaFoldDB" id="A0A8J3PH97"/>
<evidence type="ECO:0000256" key="2">
    <source>
        <dbReference type="ARBA" id="ARBA00022475"/>
    </source>
</evidence>
<dbReference type="Pfam" id="PF07730">
    <property type="entry name" value="HisKA_3"/>
    <property type="match status" value="1"/>
</dbReference>
<feature type="transmembrane region" description="Helical" evidence="9">
    <location>
        <begin position="292"/>
        <end position="313"/>
    </location>
</feature>
<dbReference type="GO" id="GO:0046983">
    <property type="term" value="F:protein dimerization activity"/>
    <property type="evidence" value="ECO:0007669"/>
    <property type="project" value="InterPro"/>
</dbReference>
<name>A0A8J3PH97_9ACTN</name>
<evidence type="ECO:0000256" key="9">
    <source>
        <dbReference type="SAM" id="Phobius"/>
    </source>
</evidence>
<feature type="chain" id="PRO_5038358649" description="Histidine kinase/HSP90-like ATPase domain-containing protein" evidence="10">
    <location>
        <begin position="23"/>
        <end position="685"/>
    </location>
</feature>
<feature type="transmembrane region" description="Helical" evidence="9">
    <location>
        <begin position="197"/>
        <end position="214"/>
    </location>
</feature>
<dbReference type="Pfam" id="PF02518">
    <property type="entry name" value="HATPase_c"/>
    <property type="match status" value="1"/>
</dbReference>
<dbReference type="EMBL" id="BONJ01000027">
    <property type="protein sequence ID" value="GIG16504.1"/>
    <property type="molecule type" value="Genomic_DNA"/>
</dbReference>
<dbReference type="GO" id="GO:0005886">
    <property type="term" value="C:plasma membrane"/>
    <property type="evidence" value="ECO:0007669"/>
    <property type="project" value="UniProtKB-SubCell"/>
</dbReference>
<dbReference type="Gene3D" id="1.20.5.1930">
    <property type="match status" value="1"/>
</dbReference>
<evidence type="ECO:0000256" key="3">
    <source>
        <dbReference type="ARBA" id="ARBA00022679"/>
    </source>
</evidence>
<keyword evidence="7" id="KW-0902">Two-component regulatory system</keyword>
<dbReference type="RefSeq" id="WP_166378723.1">
    <property type="nucleotide sequence ID" value="NZ_BAAATT010000005.1"/>
</dbReference>
<dbReference type="PANTHER" id="PTHR24421:SF37">
    <property type="entry name" value="SENSOR HISTIDINE KINASE NARS"/>
    <property type="match status" value="1"/>
</dbReference>
<evidence type="ECO:0000256" key="6">
    <source>
        <dbReference type="ARBA" id="ARBA00022989"/>
    </source>
</evidence>
<dbReference type="InterPro" id="IPR036890">
    <property type="entry name" value="HATPase_C_sf"/>
</dbReference>
<evidence type="ECO:0000256" key="5">
    <source>
        <dbReference type="ARBA" id="ARBA00022777"/>
    </source>
</evidence>
<feature type="transmembrane region" description="Helical" evidence="9">
    <location>
        <begin position="132"/>
        <end position="152"/>
    </location>
</feature>
<gene>
    <name evidence="12" type="ORF">Cme02nite_48360</name>
</gene>
<comment type="caution">
    <text evidence="12">The sequence shown here is derived from an EMBL/GenBank/DDBJ whole genome shotgun (WGS) entry which is preliminary data.</text>
</comment>
<dbReference type="GO" id="GO:0000155">
    <property type="term" value="F:phosphorelay sensor kinase activity"/>
    <property type="evidence" value="ECO:0007669"/>
    <property type="project" value="InterPro"/>
</dbReference>
<evidence type="ECO:0000256" key="10">
    <source>
        <dbReference type="SAM" id="SignalP"/>
    </source>
</evidence>
<keyword evidence="4 9" id="KW-0812">Transmembrane</keyword>
<feature type="transmembrane region" description="Helical" evidence="9">
    <location>
        <begin position="226"/>
        <end position="245"/>
    </location>
</feature>
<keyword evidence="8 9" id="KW-0472">Membrane</keyword>
<dbReference type="Gene3D" id="3.30.565.10">
    <property type="entry name" value="Histidine kinase-like ATPase, C-terminal domain"/>
    <property type="match status" value="1"/>
</dbReference>
<keyword evidence="10" id="KW-0732">Signal</keyword>
<dbReference type="InterPro" id="IPR050482">
    <property type="entry name" value="Sensor_HK_TwoCompSys"/>
</dbReference>
<keyword evidence="5" id="KW-0418">Kinase</keyword>
<dbReference type="SMART" id="SM00387">
    <property type="entry name" value="HATPase_c"/>
    <property type="match status" value="1"/>
</dbReference>
<keyword evidence="13" id="KW-1185">Reference proteome</keyword>
<keyword evidence="2" id="KW-1003">Cell membrane</keyword>
<dbReference type="SUPFAM" id="SSF55781">
    <property type="entry name" value="GAF domain-like"/>
    <property type="match status" value="1"/>
</dbReference>
<dbReference type="CDD" id="cd16917">
    <property type="entry name" value="HATPase_UhpB-NarQ-NarX-like"/>
    <property type="match status" value="1"/>
</dbReference>
<dbReference type="InterPro" id="IPR011712">
    <property type="entry name" value="Sig_transdc_His_kin_sub3_dim/P"/>
</dbReference>
<evidence type="ECO:0000313" key="13">
    <source>
        <dbReference type="Proteomes" id="UP000660339"/>
    </source>
</evidence>
<protein>
    <recommendedName>
        <fullName evidence="11">Histidine kinase/HSP90-like ATPase domain-containing protein</fullName>
    </recommendedName>
</protein>
<dbReference type="PANTHER" id="PTHR24421">
    <property type="entry name" value="NITRATE/NITRITE SENSOR PROTEIN NARX-RELATED"/>
    <property type="match status" value="1"/>
</dbReference>
<evidence type="ECO:0000256" key="7">
    <source>
        <dbReference type="ARBA" id="ARBA00023012"/>
    </source>
</evidence>
<reference evidence="12" key="1">
    <citation type="submission" date="2021-01" db="EMBL/GenBank/DDBJ databases">
        <title>Whole genome shotgun sequence of Catellatospora methionotrophica NBRC 14553.</title>
        <authorList>
            <person name="Komaki H."/>
            <person name="Tamura T."/>
        </authorList>
    </citation>
    <scope>NUCLEOTIDE SEQUENCE</scope>
    <source>
        <strain evidence="12">NBRC 14553</strain>
    </source>
</reference>
<keyword evidence="3" id="KW-0808">Transferase</keyword>
<evidence type="ECO:0000256" key="4">
    <source>
        <dbReference type="ARBA" id="ARBA00022692"/>
    </source>
</evidence>
<feature type="signal peptide" evidence="10">
    <location>
        <begin position="1"/>
        <end position="22"/>
    </location>
</feature>
<feature type="transmembrane region" description="Helical" evidence="9">
    <location>
        <begin position="257"/>
        <end position="280"/>
    </location>
</feature>
<feature type="domain" description="Histidine kinase/HSP90-like ATPase" evidence="11">
    <location>
        <begin position="593"/>
        <end position="685"/>
    </location>
</feature>
<proteinExistence type="predicted"/>
<dbReference type="SUPFAM" id="SSF55874">
    <property type="entry name" value="ATPase domain of HSP90 chaperone/DNA topoisomerase II/histidine kinase"/>
    <property type="match status" value="1"/>
</dbReference>
<feature type="transmembrane region" description="Helical" evidence="9">
    <location>
        <begin position="38"/>
        <end position="54"/>
    </location>
</feature>
<evidence type="ECO:0000256" key="1">
    <source>
        <dbReference type="ARBA" id="ARBA00004651"/>
    </source>
</evidence>
<evidence type="ECO:0000259" key="11">
    <source>
        <dbReference type="SMART" id="SM00387"/>
    </source>
</evidence>
<feature type="transmembrane region" description="Helical" evidence="9">
    <location>
        <begin position="61"/>
        <end position="80"/>
    </location>
</feature>
<organism evidence="12 13">
    <name type="scientific">Catellatospora methionotrophica</name>
    <dbReference type="NCBI Taxonomy" id="121620"/>
    <lineage>
        <taxon>Bacteria</taxon>
        <taxon>Bacillati</taxon>
        <taxon>Actinomycetota</taxon>
        <taxon>Actinomycetes</taxon>
        <taxon>Micromonosporales</taxon>
        <taxon>Micromonosporaceae</taxon>
        <taxon>Catellatospora</taxon>
    </lineage>
</organism>
<evidence type="ECO:0000313" key="12">
    <source>
        <dbReference type="EMBL" id="GIG16504.1"/>
    </source>
</evidence>
<dbReference type="InterPro" id="IPR003594">
    <property type="entry name" value="HATPase_dom"/>
</dbReference>
<accession>A0A8J3PH97</accession>
<sequence>MNARAVRLLLTCWGALAATALAAGLVRADAMGSVGPQWSVSFLATYLVGVWALHREPGNHAALRLLVFGCVALTFLAVSVELLVAVRGGIGGTAFVSANLVAQTVSMLFVCSQVATLVRYPDGVPLLKAERLLVGGLAVVALTLPLLLLITLPDVVPAWIVQFSGESDGLAVPTVASPWHVPELGALGPAARFVNDGLLAVGPLLGVAVTALRYRRLDAVQRHRMAWPLQAALLLVLGIAFNAVAEAGAAPRLLGDAVSVACYVLLPVAMGIGIAAPNIFDALGTVRRTLSFAVLCLLIIGGYVAVAGLLGITVGGQDLRVAVIVAVLAALGLEPLRRTLVRRAGRIAFGHDVPRDELLRRLGDALENTMDRRALTESIARTVLEGLNAQWVLLQLTAADPVHVGRAVRPGEKPVLTSRLQHGPDDLGVICCGPSAGGGVTARSRLQLDTLARQIGLALTNARLADELNEQLTAVDASRQRLVTAEETARRRLERDLHDGAQQDLAALLTRIALARNQLGRSDMAKLDETLTTLQSDAGQTLKNLRELVSGIHESALADQGLVAAVEGRVAKSPIPVVVTCGTGVRDGRLAATVESAAYFTVCEALANTLKHGSAQQILIDLALDDGWLRVRITDDGRGFDPGRVGAASGLTGLRDRIAAVGGTLQVTSAPGAGATLTALVPARP</sequence>
<dbReference type="Proteomes" id="UP000660339">
    <property type="component" value="Unassembled WGS sequence"/>
</dbReference>